<feature type="region of interest" description="Disordered" evidence="2">
    <location>
        <begin position="68"/>
        <end position="94"/>
    </location>
</feature>
<keyword evidence="1" id="KW-0863">Zinc-finger</keyword>
<dbReference type="OrthoDB" id="273070at2759"/>
<dbReference type="PANTHER" id="PTHR13309">
    <property type="entry name" value="NUCLEAR FRAGILE X MENTAL RETARDATION PROTEIN INTERACTING PROTEIN 1"/>
    <property type="match status" value="1"/>
</dbReference>
<feature type="region of interest" description="Disordered" evidence="2">
    <location>
        <begin position="245"/>
        <end position="300"/>
    </location>
</feature>
<dbReference type="InterPro" id="IPR019496">
    <property type="entry name" value="NUFIP1_cons_dom"/>
</dbReference>
<dbReference type="Proteomes" id="UP000615446">
    <property type="component" value="Unassembled WGS sequence"/>
</dbReference>
<dbReference type="GO" id="GO:0000492">
    <property type="term" value="P:box C/D snoRNP assembly"/>
    <property type="evidence" value="ECO:0007669"/>
    <property type="project" value="TreeGrafter"/>
</dbReference>
<reference evidence="4" key="1">
    <citation type="submission" date="2019-10" db="EMBL/GenBank/DDBJ databases">
        <title>Conservation and host-specific expression of non-tandemly repeated heterogenous ribosome RNA gene in arbuscular mycorrhizal fungi.</title>
        <authorList>
            <person name="Maeda T."/>
            <person name="Kobayashi Y."/>
            <person name="Nakagawa T."/>
            <person name="Ezawa T."/>
            <person name="Yamaguchi K."/>
            <person name="Bino T."/>
            <person name="Nishimoto Y."/>
            <person name="Shigenobu S."/>
            <person name="Kawaguchi M."/>
        </authorList>
    </citation>
    <scope>NUCLEOTIDE SEQUENCE</scope>
    <source>
        <strain evidence="4">HR1</strain>
    </source>
</reference>
<evidence type="ECO:0000313" key="5">
    <source>
        <dbReference type="Proteomes" id="UP000615446"/>
    </source>
</evidence>
<dbReference type="InterPro" id="IPR039136">
    <property type="entry name" value="NUFIP1-like"/>
</dbReference>
<evidence type="ECO:0000256" key="1">
    <source>
        <dbReference type="PROSITE-ProRule" id="PRU00723"/>
    </source>
</evidence>
<accession>A0A8H3LQR1</accession>
<dbReference type="InterPro" id="IPR000571">
    <property type="entry name" value="Znf_CCCH"/>
</dbReference>
<name>A0A8H3LQR1_9GLOM</name>
<dbReference type="PANTHER" id="PTHR13309:SF0">
    <property type="entry name" value="FMR1-INTERACTING PROTEIN NUFIP1"/>
    <property type="match status" value="1"/>
</dbReference>
<evidence type="ECO:0000256" key="2">
    <source>
        <dbReference type="SAM" id="MobiDB-lite"/>
    </source>
</evidence>
<feature type="compositionally biased region" description="Polar residues" evidence="2">
    <location>
        <begin position="254"/>
        <end position="298"/>
    </location>
</feature>
<dbReference type="Pfam" id="PF10453">
    <property type="entry name" value="NUFIP1"/>
    <property type="match status" value="1"/>
</dbReference>
<organism evidence="4 5">
    <name type="scientific">Rhizophagus clarus</name>
    <dbReference type="NCBI Taxonomy" id="94130"/>
    <lineage>
        <taxon>Eukaryota</taxon>
        <taxon>Fungi</taxon>
        <taxon>Fungi incertae sedis</taxon>
        <taxon>Mucoromycota</taxon>
        <taxon>Glomeromycotina</taxon>
        <taxon>Glomeromycetes</taxon>
        <taxon>Glomerales</taxon>
        <taxon>Glomeraceae</taxon>
        <taxon>Rhizophagus</taxon>
    </lineage>
</organism>
<dbReference type="GO" id="GO:0003723">
    <property type="term" value="F:RNA binding"/>
    <property type="evidence" value="ECO:0007669"/>
    <property type="project" value="InterPro"/>
</dbReference>
<dbReference type="PROSITE" id="PS50103">
    <property type="entry name" value="ZF_C3H1"/>
    <property type="match status" value="1"/>
</dbReference>
<protein>
    <submittedName>
        <fullName evidence="4">Nuclear fragile X mental retardation-interacting protein 1</fullName>
    </submittedName>
</protein>
<feature type="domain" description="C3H1-type" evidence="3">
    <location>
        <begin position="536"/>
        <end position="563"/>
    </location>
</feature>
<sequence>MKNSYALASAFASSIFTPFFQKYQSILRFPYTCHNEKVISYKFDKCAINETVMGVIILPSGNKLPLSYSLPPPPPSSFAGKGKGRGRGKGRGSERFQPLLRQNNQPGLNQQNSQLFGSTYPNKINEQLLPNIEKNDVPHKLDIPQNLQTPSKKINKTTSLKNSNDYEKLIDNHKKLLAETRKYSPQEQFTSLLDSFSKSIFDNMQNLQRSFEEKYSILDRPTNSSSDKYKNLSFLNDNQESLNKKGKQLKVDDQSCSNFSQTKQPVGQNSKVTSSRLPNASSNQLKKQVSPDNKQGGSAQDKDYQVKFAAAAKAALAATSALQYKDQNADDKQNTAQYCKSNNQSKWSCESCAQNFVQEIQLKNHKKYCGPSTKKSNNDESRLKPVMSFNLDTPEAIAKWIEDRKKNYPTDVNITRKKELEAARIARGKILKAQAKNKRSLDSANSHKGYGIIKKMRLGNGRQINIGTNNGPYGSTDLLVAASSAGAPLDDKIIRMLQPALSTLFSSRNLIMNNKVFKTVSNSTVSVQKKNKKTGDFYSKVCIKYRQGHCPRGKDCINKHTGKMICPPLQRPPDDARCRQKNLRELLLYKEIVEEKNMILQCIRHIVNNNFFGVVTNKAIRDAKKRGEALVTEIGDQLSTDKNGQSSNIR</sequence>
<comment type="caution">
    <text evidence="4">The sequence shown here is derived from an EMBL/GenBank/DDBJ whole genome shotgun (WGS) entry which is preliminary data.</text>
</comment>
<feature type="zinc finger region" description="C3H1-type" evidence="1">
    <location>
        <begin position="536"/>
        <end position="563"/>
    </location>
</feature>
<evidence type="ECO:0000313" key="4">
    <source>
        <dbReference type="EMBL" id="GES90436.1"/>
    </source>
</evidence>
<dbReference type="EMBL" id="BLAL01000194">
    <property type="protein sequence ID" value="GES90436.1"/>
    <property type="molecule type" value="Genomic_DNA"/>
</dbReference>
<proteinExistence type="predicted"/>
<dbReference type="GO" id="GO:0008270">
    <property type="term" value="F:zinc ion binding"/>
    <property type="evidence" value="ECO:0007669"/>
    <property type="project" value="UniProtKB-KW"/>
</dbReference>
<keyword evidence="1" id="KW-0862">Zinc</keyword>
<dbReference type="AlphaFoldDB" id="A0A8H3LQR1"/>
<keyword evidence="1" id="KW-0479">Metal-binding</keyword>
<evidence type="ECO:0000259" key="3">
    <source>
        <dbReference type="PROSITE" id="PS50103"/>
    </source>
</evidence>
<gene>
    <name evidence="4" type="ORF">RCL2_001727900</name>
</gene>
<dbReference type="GO" id="GO:0005634">
    <property type="term" value="C:nucleus"/>
    <property type="evidence" value="ECO:0007669"/>
    <property type="project" value="TreeGrafter"/>
</dbReference>